<name>A0A151SIA5_CAJCA</name>
<proteinExistence type="predicted"/>
<evidence type="ECO:0000313" key="2">
    <source>
        <dbReference type="Proteomes" id="UP000075243"/>
    </source>
</evidence>
<dbReference type="Proteomes" id="UP000075243">
    <property type="component" value="Chromosome 11"/>
</dbReference>
<protein>
    <submittedName>
        <fullName evidence="1">Uncharacterized protein</fullName>
    </submittedName>
</protein>
<keyword evidence="2" id="KW-1185">Reference proteome</keyword>
<reference evidence="1 2" key="1">
    <citation type="journal article" date="2012" name="Nat. Biotechnol.">
        <title>Draft genome sequence of pigeonpea (Cajanus cajan), an orphan legume crop of resource-poor farmers.</title>
        <authorList>
            <person name="Varshney R.K."/>
            <person name="Chen W."/>
            <person name="Li Y."/>
            <person name="Bharti A.K."/>
            <person name="Saxena R.K."/>
            <person name="Schlueter J.A."/>
            <person name="Donoghue M.T."/>
            <person name="Azam S."/>
            <person name="Fan G."/>
            <person name="Whaley A.M."/>
            <person name="Farmer A.D."/>
            <person name="Sheridan J."/>
            <person name="Iwata A."/>
            <person name="Tuteja R."/>
            <person name="Penmetsa R.V."/>
            <person name="Wu W."/>
            <person name="Upadhyaya H.D."/>
            <person name="Yang S.P."/>
            <person name="Shah T."/>
            <person name="Saxena K.B."/>
            <person name="Michael T."/>
            <person name="McCombie W.R."/>
            <person name="Yang B."/>
            <person name="Zhang G."/>
            <person name="Yang H."/>
            <person name="Wang J."/>
            <person name="Spillane C."/>
            <person name="Cook D.R."/>
            <person name="May G.D."/>
            <person name="Xu X."/>
            <person name="Jackson S.A."/>
        </authorList>
    </citation>
    <scope>NUCLEOTIDE SEQUENCE [LARGE SCALE GENOMIC DNA]</scope>
    <source>
        <strain evidence="2">cv. Asha</strain>
    </source>
</reference>
<organism evidence="1 2">
    <name type="scientific">Cajanus cajan</name>
    <name type="common">Pigeon pea</name>
    <name type="synonym">Cajanus indicus</name>
    <dbReference type="NCBI Taxonomy" id="3821"/>
    <lineage>
        <taxon>Eukaryota</taxon>
        <taxon>Viridiplantae</taxon>
        <taxon>Streptophyta</taxon>
        <taxon>Embryophyta</taxon>
        <taxon>Tracheophyta</taxon>
        <taxon>Spermatophyta</taxon>
        <taxon>Magnoliopsida</taxon>
        <taxon>eudicotyledons</taxon>
        <taxon>Gunneridae</taxon>
        <taxon>Pentapetalae</taxon>
        <taxon>rosids</taxon>
        <taxon>fabids</taxon>
        <taxon>Fabales</taxon>
        <taxon>Fabaceae</taxon>
        <taxon>Papilionoideae</taxon>
        <taxon>50 kb inversion clade</taxon>
        <taxon>NPAAA clade</taxon>
        <taxon>indigoferoid/millettioid clade</taxon>
        <taxon>Phaseoleae</taxon>
        <taxon>Cajanus</taxon>
    </lineage>
</organism>
<dbReference type="Gramene" id="C.cajan_00701.t">
    <property type="protein sequence ID" value="C.cajan_00701.t.cds1"/>
    <property type="gene ID" value="C.cajan_00701"/>
</dbReference>
<feature type="non-terminal residue" evidence="1">
    <location>
        <position position="1"/>
    </location>
</feature>
<dbReference type="AlphaFoldDB" id="A0A151SIA5"/>
<evidence type="ECO:0000313" key="1">
    <source>
        <dbReference type="EMBL" id="KYP54530.1"/>
    </source>
</evidence>
<accession>A0A151SIA5</accession>
<sequence length="62" mass="7412">TSDEQLSVKYAYEVVMHSRQSEHNVLFKEVFQWKGHERIRGFLWKSGHEGMLTNARRFIFGL</sequence>
<gene>
    <name evidence="1" type="ORF">KK1_000721</name>
</gene>
<dbReference type="EMBL" id="CM003613">
    <property type="protein sequence ID" value="KYP54530.1"/>
    <property type="molecule type" value="Genomic_DNA"/>
</dbReference>